<evidence type="ECO:0000313" key="9">
    <source>
        <dbReference type="EMBL" id="MEL5994418.1"/>
    </source>
</evidence>
<evidence type="ECO:0000256" key="2">
    <source>
        <dbReference type="ARBA" id="ARBA00022723"/>
    </source>
</evidence>
<dbReference type="InterPro" id="IPR013783">
    <property type="entry name" value="Ig-like_fold"/>
</dbReference>
<organism evidence="9 10">
    <name type="scientific">Hymenobacter segetis</name>
    <dbReference type="NCBI Taxonomy" id="2025509"/>
    <lineage>
        <taxon>Bacteria</taxon>
        <taxon>Pseudomonadati</taxon>
        <taxon>Bacteroidota</taxon>
        <taxon>Cytophagia</taxon>
        <taxon>Cytophagales</taxon>
        <taxon>Hymenobacteraceae</taxon>
        <taxon>Hymenobacter</taxon>
    </lineage>
</organism>
<dbReference type="Pfam" id="PF00413">
    <property type="entry name" value="Peptidase_M10"/>
    <property type="match status" value="1"/>
</dbReference>
<dbReference type="InterPro" id="IPR002909">
    <property type="entry name" value="IPT_dom"/>
</dbReference>
<evidence type="ECO:0000259" key="7">
    <source>
        <dbReference type="Pfam" id="PF00413"/>
    </source>
</evidence>
<dbReference type="Gene3D" id="2.60.40.10">
    <property type="entry name" value="Immunoglobulins"/>
    <property type="match status" value="1"/>
</dbReference>
<dbReference type="SUPFAM" id="SSF55486">
    <property type="entry name" value="Metalloproteases ('zincins'), catalytic domain"/>
    <property type="match status" value="1"/>
</dbReference>
<dbReference type="Gene3D" id="3.40.390.10">
    <property type="entry name" value="Collagenase (Catalytic Domain)"/>
    <property type="match status" value="1"/>
</dbReference>
<reference evidence="9 10" key="1">
    <citation type="journal article" date="2018" name="Arch. Microbiol.">
        <title>Hymenobacter segetis sp. nov., isolated from soil.</title>
        <authorList>
            <person name="Ten L.N."/>
            <person name="Lim S.J."/>
            <person name="Kim B.O."/>
            <person name="Kang I.K."/>
            <person name="Jung H.Y."/>
        </authorList>
    </citation>
    <scope>NUCLEOTIDE SEQUENCE [LARGE SCALE GENOMIC DNA]</scope>
    <source>
        <strain evidence="9 10">S7-3-11</strain>
    </source>
</reference>
<keyword evidence="2" id="KW-0479">Metal-binding</keyword>
<proteinExistence type="predicted"/>
<feature type="region of interest" description="Disordered" evidence="5">
    <location>
        <begin position="281"/>
        <end position="304"/>
    </location>
</feature>
<dbReference type="InterPro" id="IPR014756">
    <property type="entry name" value="Ig_E-set"/>
</dbReference>
<feature type="domain" description="IPT/TIG" evidence="8">
    <location>
        <begin position="215"/>
        <end position="301"/>
    </location>
</feature>
<feature type="domain" description="Peptidase M10 metallopeptidase" evidence="7">
    <location>
        <begin position="437"/>
        <end position="490"/>
    </location>
</feature>
<keyword evidence="4" id="KW-0862">Zinc</keyword>
<feature type="signal peptide" evidence="6">
    <location>
        <begin position="1"/>
        <end position="33"/>
    </location>
</feature>
<keyword evidence="6" id="KW-0732">Signal</keyword>
<evidence type="ECO:0000256" key="5">
    <source>
        <dbReference type="SAM" id="MobiDB-lite"/>
    </source>
</evidence>
<evidence type="ECO:0000259" key="8">
    <source>
        <dbReference type="Pfam" id="PF01833"/>
    </source>
</evidence>
<accession>A0ABU9LWS4</accession>
<evidence type="ECO:0000256" key="6">
    <source>
        <dbReference type="SAM" id="SignalP"/>
    </source>
</evidence>
<keyword evidence="10" id="KW-1185">Reference proteome</keyword>
<dbReference type="Pfam" id="PF01833">
    <property type="entry name" value="TIG"/>
    <property type="match status" value="1"/>
</dbReference>
<dbReference type="InterPro" id="IPR001818">
    <property type="entry name" value="Pept_M10_metallopeptidase"/>
</dbReference>
<comment type="caution">
    <text evidence="9">The sequence shown here is derived from an EMBL/GenBank/DDBJ whole genome shotgun (WGS) entry which is preliminary data.</text>
</comment>
<dbReference type="Proteomes" id="UP001479606">
    <property type="component" value="Unassembled WGS sequence"/>
</dbReference>
<dbReference type="NCBIfam" id="TIGR04183">
    <property type="entry name" value="Por_Secre_tail"/>
    <property type="match status" value="1"/>
</dbReference>
<protein>
    <submittedName>
        <fullName evidence="9">T9SS type A sorting domain-containing protein</fullName>
    </submittedName>
</protein>
<gene>
    <name evidence="9" type="ORF">AAFH49_09385</name>
</gene>
<evidence type="ECO:0000256" key="4">
    <source>
        <dbReference type="ARBA" id="ARBA00022833"/>
    </source>
</evidence>
<keyword evidence="1" id="KW-0645">Protease</keyword>
<dbReference type="SUPFAM" id="SSF81296">
    <property type="entry name" value="E set domains"/>
    <property type="match status" value="1"/>
</dbReference>
<dbReference type="RefSeq" id="WP_342297565.1">
    <property type="nucleotide sequence ID" value="NZ_JBCEVZ010000017.1"/>
</dbReference>
<sequence length="707" mass="75913">MSFSLLINRVRSRKWAGVLGVLVLAAIPAVAQAQAPAETRCLMLPLEPASRARQSDLVVEAQVLDARSFWDADHRHLFTRHRLRVFSLLKGQVADTTGLTVLTEGGRLGLDQQILTNTLQLTPGQQGVFFLKAAPWPGLPVVGPAAYTPVGSEQGFIQFNPIEGTATEPFRVYKGLDSGFYQEITAFTGQARQVLQANPALAKTATPVRRGTAAPTIAGFSPVSLTAGTGAVLTITGDGFGSTRGSGFVEFRNADDGGSTRVKVRDDDYISWTNNRIQVRVPSTANGGSPVSNGHPAGSGPVRVTTSDQLTVESSTPVTIVYALTNVESTDGKLLQRPNHIALNATGGITFRFGPNFTASPAAAWQRALATWRCQTGMNWETGSANATNTIAEDGQNVVAFDQGAELPARVLGRTTSYYKGCYASNGEVVFWVKEIDMQFDDGSAFQFGPALASSSQIDFESVAVHELGHAQQLNHLNLPRAVMHYALSFGQNTRALDPLSEVAGGRQVLRVRSFRNLGCSGPALLPAPLTGLSAQYAAGTGATLNWTTRDECFLSRFVVERSLSGDTTAWEQIAIVAPRPPASQYQYVDAQPPGGLRYYRLRLQRPDGSLDNPAPVALSSESAGVSIFPNPVTASQLRLQYPASADGTVIFWVFDALGRRILATALSVPTGLNVLNLNLPDTRPGLYVLRWQDAQGRTGNQKFIRL</sequence>
<dbReference type="InterPro" id="IPR024079">
    <property type="entry name" value="MetalloPept_cat_dom_sf"/>
</dbReference>
<evidence type="ECO:0000256" key="1">
    <source>
        <dbReference type="ARBA" id="ARBA00022670"/>
    </source>
</evidence>
<evidence type="ECO:0000313" key="10">
    <source>
        <dbReference type="Proteomes" id="UP001479606"/>
    </source>
</evidence>
<dbReference type="CDD" id="cd00102">
    <property type="entry name" value="IPT"/>
    <property type="match status" value="1"/>
</dbReference>
<feature type="compositionally biased region" description="Polar residues" evidence="5">
    <location>
        <begin position="281"/>
        <end position="292"/>
    </location>
</feature>
<evidence type="ECO:0000256" key="3">
    <source>
        <dbReference type="ARBA" id="ARBA00022801"/>
    </source>
</evidence>
<dbReference type="InterPro" id="IPR026444">
    <property type="entry name" value="Secre_tail"/>
</dbReference>
<name>A0ABU9LWS4_9BACT</name>
<feature type="chain" id="PRO_5046435011" evidence="6">
    <location>
        <begin position="34"/>
        <end position="707"/>
    </location>
</feature>
<keyword evidence="3" id="KW-0378">Hydrolase</keyword>
<dbReference type="EMBL" id="JBCEVZ010000017">
    <property type="protein sequence ID" value="MEL5994418.1"/>
    <property type="molecule type" value="Genomic_DNA"/>
</dbReference>